<dbReference type="CDD" id="cd02440">
    <property type="entry name" value="AdoMet_MTases"/>
    <property type="match status" value="1"/>
</dbReference>
<sequence length="311" mass="34286">MAASLQNQENERNLAAESISSWETNATYWDSVMGLEGNKYWKKLQVPCLQRMLEEKSSSGSSGHVFTALELATGNGLGARFLASHGAKSVLATDAAEAMLDIADGYLDFPVEARGSEARAAGTAAEIETKLLRDIISLRRLDVTKDDEFELLLKGDFPGYDVILLNMAIMDIATLDPLAKALPKLLAKDGMFIATLLHPLFFTSDASRSVAQHYNQSTGEQETVRSVIVREYLNVPPAKGIALPGQPEKQLYFHRPIHELLGTFLKGDQLVLDMLEEPAFTAEDKDEKRVESTCNFIGVPALLAFRLRRKV</sequence>
<gene>
    <name evidence="1" type="ORF">QBC37DRAFT_343227</name>
</gene>
<dbReference type="SUPFAM" id="SSF53335">
    <property type="entry name" value="S-adenosyl-L-methionine-dependent methyltransferases"/>
    <property type="match status" value="1"/>
</dbReference>
<proteinExistence type="predicted"/>
<dbReference type="InterPro" id="IPR029063">
    <property type="entry name" value="SAM-dependent_MTases_sf"/>
</dbReference>
<keyword evidence="2" id="KW-1185">Reference proteome</keyword>
<evidence type="ECO:0000313" key="1">
    <source>
        <dbReference type="EMBL" id="KAK4213897.1"/>
    </source>
</evidence>
<name>A0AAN6YD70_9PEZI</name>
<comment type="caution">
    <text evidence="1">The sequence shown here is derived from an EMBL/GenBank/DDBJ whole genome shotgun (WGS) entry which is preliminary data.</text>
</comment>
<evidence type="ECO:0008006" key="3">
    <source>
        <dbReference type="Google" id="ProtNLM"/>
    </source>
</evidence>
<accession>A0AAN6YD70</accession>
<reference evidence="1" key="1">
    <citation type="journal article" date="2023" name="Mol. Phylogenet. Evol.">
        <title>Genome-scale phylogeny and comparative genomics of the fungal order Sordariales.</title>
        <authorList>
            <person name="Hensen N."/>
            <person name="Bonometti L."/>
            <person name="Westerberg I."/>
            <person name="Brannstrom I.O."/>
            <person name="Guillou S."/>
            <person name="Cros-Aarteil S."/>
            <person name="Calhoun S."/>
            <person name="Haridas S."/>
            <person name="Kuo A."/>
            <person name="Mondo S."/>
            <person name="Pangilinan J."/>
            <person name="Riley R."/>
            <person name="LaButti K."/>
            <person name="Andreopoulos B."/>
            <person name="Lipzen A."/>
            <person name="Chen C."/>
            <person name="Yan M."/>
            <person name="Daum C."/>
            <person name="Ng V."/>
            <person name="Clum A."/>
            <person name="Steindorff A."/>
            <person name="Ohm R.A."/>
            <person name="Martin F."/>
            <person name="Silar P."/>
            <person name="Natvig D.O."/>
            <person name="Lalanne C."/>
            <person name="Gautier V."/>
            <person name="Ament-Velasquez S.L."/>
            <person name="Kruys A."/>
            <person name="Hutchinson M.I."/>
            <person name="Powell A.J."/>
            <person name="Barry K."/>
            <person name="Miller A.N."/>
            <person name="Grigoriev I.V."/>
            <person name="Debuchy R."/>
            <person name="Gladieux P."/>
            <person name="Hiltunen Thoren M."/>
            <person name="Johannesson H."/>
        </authorList>
    </citation>
    <scope>NUCLEOTIDE SEQUENCE</scope>
    <source>
        <strain evidence="1">PSN293</strain>
    </source>
</reference>
<reference evidence="1" key="2">
    <citation type="submission" date="2023-05" db="EMBL/GenBank/DDBJ databases">
        <authorList>
            <consortium name="Lawrence Berkeley National Laboratory"/>
            <person name="Steindorff A."/>
            <person name="Hensen N."/>
            <person name="Bonometti L."/>
            <person name="Westerberg I."/>
            <person name="Brannstrom I.O."/>
            <person name="Guillou S."/>
            <person name="Cros-Aarteil S."/>
            <person name="Calhoun S."/>
            <person name="Haridas S."/>
            <person name="Kuo A."/>
            <person name="Mondo S."/>
            <person name="Pangilinan J."/>
            <person name="Riley R."/>
            <person name="Labutti K."/>
            <person name="Andreopoulos B."/>
            <person name="Lipzen A."/>
            <person name="Chen C."/>
            <person name="Yanf M."/>
            <person name="Daum C."/>
            <person name="Ng V."/>
            <person name="Clum A."/>
            <person name="Ohm R."/>
            <person name="Martin F."/>
            <person name="Silar P."/>
            <person name="Natvig D."/>
            <person name="Lalanne C."/>
            <person name="Gautier V."/>
            <person name="Ament-Velasquez S.L."/>
            <person name="Kruys A."/>
            <person name="Hutchinson M.I."/>
            <person name="Powell A.J."/>
            <person name="Barry K."/>
            <person name="Miller A.N."/>
            <person name="Grigoriev I.V."/>
            <person name="Debuchy R."/>
            <person name="Gladieux P."/>
            <person name="Thoren M.H."/>
            <person name="Johannesson H."/>
        </authorList>
    </citation>
    <scope>NUCLEOTIDE SEQUENCE</scope>
    <source>
        <strain evidence="1">PSN293</strain>
    </source>
</reference>
<protein>
    <recommendedName>
        <fullName evidence="3">Methyltransferase type 11 domain-containing protein</fullName>
    </recommendedName>
</protein>
<dbReference type="EMBL" id="MU858102">
    <property type="protein sequence ID" value="KAK4213897.1"/>
    <property type="molecule type" value="Genomic_DNA"/>
</dbReference>
<dbReference type="Proteomes" id="UP001301769">
    <property type="component" value="Unassembled WGS sequence"/>
</dbReference>
<dbReference type="Gene3D" id="3.40.50.150">
    <property type="entry name" value="Vaccinia Virus protein VP39"/>
    <property type="match status" value="1"/>
</dbReference>
<organism evidence="1 2">
    <name type="scientific">Rhypophila decipiens</name>
    <dbReference type="NCBI Taxonomy" id="261697"/>
    <lineage>
        <taxon>Eukaryota</taxon>
        <taxon>Fungi</taxon>
        <taxon>Dikarya</taxon>
        <taxon>Ascomycota</taxon>
        <taxon>Pezizomycotina</taxon>
        <taxon>Sordariomycetes</taxon>
        <taxon>Sordariomycetidae</taxon>
        <taxon>Sordariales</taxon>
        <taxon>Naviculisporaceae</taxon>
        <taxon>Rhypophila</taxon>
    </lineage>
</organism>
<dbReference type="AlphaFoldDB" id="A0AAN6YD70"/>
<evidence type="ECO:0000313" key="2">
    <source>
        <dbReference type="Proteomes" id="UP001301769"/>
    </source>
</evidence>